<evidence type="ECO:0000313" key="2">
    <source>
        <dbReference type="Proteomes" id="UP000321301"/>
    </source>
</evidence>
<proteinExistence type="predicted"/>
<dbReference type="AlphaFoldDB" id="A0A512C6R7"/>
<dbReference type="Proteomes" id="UP000321301">
    <property type="component" value="Unassembled WGS sequence"/>
</dbReference>
<gene>
    <name evidence="1" type="ORF">CQA01_04420</name>
</gene>
<reference evidence="1 2" key="1">
    <citation type="submission" date="2019-07" db="EMBL/GenBank/DDBJ databases">
        <title>Whole genome shotgun sequence of Cyclobacterium qasimii NBRC 106168.</title>
        <authorList>
            <person name="Hosoyama A."/>
            <person name="Uohara A."/>
            <person name="Ohji S."/>
            <person name="Ichikawa N."/>
        </authorList>
    </citation>
    <scope>NUCLEOTIDE SEQUENCE [LARGE SCALE GENOMIC DNA]</scope>
    <source>
        <strain evidence="1 2">NBRC 106168</strain>
    </source>
</reference>
<sequence length="140" mass="15979">MNGLFYKLKVFHLHLSHKNNAIMQEKWVFKSENIKKAEDFESAFSSVLKENMNELEIFLSLYTKLDGALAENIHLLEPLKAPLQASGFISLGFNKSFYNACLNINEADLDKIKLAYNFNVDEGQLILTGPDIPEREPDDL</sequence>
<evidence type="ECO:0000313" key="1">
    <source>
        <dbReference type="EMBL" id="GEO19908.1"/>
    </source>
</evidence>
<name>A0A512C6R7_9BACT</name>
<protein>
    <submittedName>
        <fullName evidence="1">Uncharacterized protein</fullName>
    </submittedName>
</protein>
<dbReference type="EMBL" id="BJYV01000001">
    <property type="protein sequence ID" value="GEO19908.1"/>
    <property type="molecule type" value="Genomic_DNA"/>
</dbReference>
<comment type="caution">
    <text evidence="1">The sequence shown here is derived from an EMBL/GenBank/DDBJ whole genome shotgun (WGS) entry which is preliminary data.</text>
</comment>
<accession>A0A512C6R7</accession>
<organism evidence="1 2">
    <name type="scientific">Cyclobacterium qasimii</name>
    <dbReference type="NCBI Taxonomy" id="1350429"/>
    <lineage>
        <taxon>Bacteria</taxon>
        <taxon>Pseudomonadati</taxon>
        <taxon>Bacteroidota</taxon>
        <taxon>Cytophagia</taxon>
        <taxon>Cytophagales</taxon>
        <taxon>Cyclobacteriaceae</taxon>
        <taxon>Cyclobacterium</taxon>
    </lineage>
</organism>
<keyword evidence="2" id="KW-1185">Reference proteome</keyword>